<name>A0A6M3JNZ1_9ZZZZ</name>
<evidence type="ECO:0000313" key="2">
    <source>
        <dbReference type="EMBL" id="QJA71616.1"/>
    </source>
</evidence>
<dbReference type="EMBL" id="MT141232">
    <property type="protein sequence ID" value="QJA56658.1"/>
    <property type="molecule type" value="Genomic_DNA"/>
</dbReference>
<protein>
    <submittedName>
        <fullName evidence="2">Uncharacterized protein</fullName>
    </submittedName>
</protein>
<reference evidence="2" key="1">
    <citation type="submission" date="2020-03" db="EMBL/GenBank/DDBJ databases">
        <title>The deep terrestrial virosphere.</title>
        <authorList>
            <person name="Holmfeldt K."/>
            <person name="Nilsson E."/>
            <person name="Simone D."/>
            <person name="Lopez-Fernandez M."/>
            <person name="Wu X."/>
            <person name="de Brujin I."/>
            <person name="Lundin D."/>
            <person name="Andersson A."/>
            <person name="Bertilsson S."/>
            <person name="Dopson M."/>
        </authorList>
    </citation>
    <scope>NUCLEOTIDE SEQUENCE</scope>
    <source>
        <strain evidence="2">MM415A03120</strain>
        <strain evidence="1">MM415B01811</strain>
    </source>
</reference>
<dbReference type="AlphaFoldDB" id="A0A6M3JNZ1"/>
<evidence type="ECO:0000313" key="1">
    <source>
        <dbReference type="EMBL" id="QJA56658.1"/>
    </source>
</evidence>
<dbReference type="EMBL" id="MT141886">
    <property type="protein sequence ID" value="QJA71616.1"/>
    <property type="molecule type" value="Genomic_DNA"/>
</dbReference>
<accession>A0A6M3JNZ1</accession>
<organism evidence="2">
    <name type="scientific">viral metagenome</name>
    <dbReference type="NCBI Taxonomy" id="1070528"/>
    <lineage>
        <taxon>unclassified sequences</taxon>
        <taxon>metagenomes</taxon>
        <taxon>organismal metagenomes</taxon>
    </lineage>
</organism>
<proteinExistence type="predicted"/>
<gene>
    <name evidence="2" type="ORF">MM415A03120_0006</name>
    <name evidence="1" type="ORF">MM415B01811_0010</name>
</gene>
<sequence length="104" mass="11670">MTGFRKLGKDDPRPGATIALGEPVQIKTTRMILGARIVKVGGKGKRDITIRVMDQIPWDGLRAEWAKRQEQAELKKILAGSPEPTKEDFQKWREKFLNGGLIVS</sequence>